<dbReference type="InterPro" id="IPR001647">
    <property type="entry name" value="HTH_TetR"/>
</dbReference>
<proteinExistence type="predicted"/>
<keyword evidence="2 4" id="KW-0238">DNA-binding</keyword>
<dbReference type="PRINTS" id="PR00455">
    <property type="entry name" value="HTHTETR"/>
</dbReference>
<keyword evidence="1" id="KW-0805">Transcription regulation</keyword>
<name>A0ABS4WR51_9MICO</name>
<dbReference type="Gene3D" id="1.10.357.10">
    <property type="entry name" value="Tetracycline Repressor, domain 2"/>
    <property type="match status" value="1"/>
</dbReference>
<dbReference type="SUPFAM" id="SSF46689">
    <property type="entry name" value="Homeodomain-like"/>
    <property type="match status" value="1"/>
</dbReference>
<dbReference type="Pfam" id="PF00440">
    <property type="entry name" value="TetR_N"/>
    <property type="match status" value="1"/>
</dbReference>
<evidence type="ECO:0000256" key="3">
    <source>
        <dbReference type="ARBA" id="ARBA00023163"/>
    </source>
</evidence>
<evidence type="ECO:0000256" key="2">
    <source>
        <dbReference type="ARBA" id="ARBA00023125"/>
    </source>
</evidence>
<dbReference type="EMBL" id="JAGIOA010000001">
    <property type="protein sequence ID" value="MBP2378603.1"/>
    <property type="molecule type" value="Genomic_DNA"/>
</dbReference>
<feature type="domain" description="HTH tetR-type" evidence="5">
    <location>
        <begin position="12"/>
        <end position="72"/>
    </location>
</feature>
<sequence length="200" mass="20975">MSSTSRAGRPKASSRETLAEAACELFLERGYDATSVADITQRAGVSRSSFFNYFSSKSDVLWSGLDDRISSAVGDLITVPEDRDGVEVRRILSALVAGFAPDSLALAMTNSSAMGLDDELEQDAALRQARLSAALADLARRSGVAALTADIAAATWAAAVLAAVRAWAESGAGRGSVGDTFTEAVRAIDRLPWSGERSDV</sequence>
<organism evidence="6 7">
    <name type="scientific">Microbacterium phyllosphaerae</name>
    <dbReference type="NCBI Taxonomy" id="124798"/>
    <lineage>
        <taxon>Bacteria</taxon>
        <taxon>Bacillati</taxon>
        <taxon>Actinomycetota</taxon>
        <taxon>Actinomycetes</taxon>
        <taxon>Micrococcales</taxon>
        <taxon>Microbacteriaceae</taxon>
        <taxon>Microbacterium</taxon>
    </lineage>
</organism>
<keyword evidence="3" id="KW-0804">Transcription</keyword>
<evidence type="ECO:0000256" key="1">
    <source>
        <dbReference type="ARBA" id="ARBA00023015"/>
    </source>
</evidence>
<evidence type="ECO:0000256" key="4">
    <source>
        <dbReference type="PROSITE-ProRule" id="PRU00335"/>
    </source>
</evidence>
<gene>
    <name evidence="6" type="ORF">JOF42_002098</name>
</gene>
<comment type="caution">
    <text evidence="6">The sequence shown here is derived from an EMBL/GenBank/DDBJ whole genome shotgun (WGS) entry which is preliminary data.</text>
</comment>
<dbReference type="Proteomes" id="UP000703720">
    <property type="component" value="Unassembled WGS sequence"/>
</dbReference>
<evidence type="ECO:0000259" key="5">
    <source>
        <dbReference type="PROSITE" id="PS50977"/>
    </source>
</evidence>
<dbReference type="InterPro" id="IPR050109">
    <property type="entry name" value="HTH-type_TetR-like_transc_reg"/>
</dbReference>
<feature type="DNA-binding region" description="H-T-H motif" evidence="4">
    <location>
        <begin position="35"/>
        <end position="54"/>
    </location>
</feature>
<protein>
    <submittedName>
        <fullName evidence="6">AcrR family transcriptional regulator</fullName>
    </submittedName>
</protein>
<dbReference type="RefSeq" id="WP_210097809.1">
    <property type="nucleotide sequence ID" value="NZ_BAAAIO010000001.1"/>
</dbReference>
<keyword evidence="7" id="KW-1185">Reference proteome</keyword>
<dbReference type="PANTHER" id="PTHR30055:SF238">
    <property type="entry name" value="MYCOFACTOCIN BIOSYNTHESIS TRANSCRIPTIONAL REGULATOR MFTR-RELATED"/>
    <property type="match status" value="1"/>
</dbReference>
<dbReference type="InterPro" id="IPR009057">
    <property type="entry name" value="Homeodomain-like_sf"/>
</dbReference>
<evidence type="ECO:0000313" key="7">
    <source>
        <dbReference type="Proteomes" id="UP000703720"/>
    </source>
</evidence>
<dbReference type="PROSITE" id="PS50977">
    <property type="entry name" value="HTH_TETR_2"/>
    <property type="match status" value="1"/>
</dbReference>
<accession>A0ABS4WR51</accession>
<evidence type="ECO:0000313" key="6">
    <source>
        <dbReference type="EMBL" id="MBP2378603.1"/>
    </source>
</evidence>
<dbReference type="PANTHER" id="PTHR30055">
    <property type="entry name" value="HTH-TYPE TRANSCRIPTIONAL REGULATOR RUTR"/>
    <property type="match status" value="1"/>
</dbReference>
<reference evidence="6 7" key="1">
    <citation type="submission" date="2021-03" db="EMBL/GenBank/DDBJ databases">
        <title>Sequencing the genomes of 1000 actinobacteria strains.</title>
        <authorList>
            <person name="Klenk H.-P."/>
        </authorList>
    </citation>
    <scope>NUCLEOTIDE SEQUENCE [LARGE SCALE GENOMIC DNA]</scope>
    <source>
        <strain evidence="6 7">DSM 13468</strain>
    </source>
</reference>